<dbReference type="EMBL" id="CP029352">
    <property type="protein sequence ID" value="AWK84801.1"/>
    <property type="molecule type" value="Genomic_DNA"/>
</dbReference>
<organism evidence="2 3">
    <name type="scientific">Azospirillum thermophilum</name>
    <dbReference type="NCBI Taxonomy" id="2202148"/>
    <lineage>
        <taxon>Bacteria</taxon>
        <taxon>Pseudomonadati</taxon>
        <taxon>Pseudomonadota</taxon>
        <taxon>Alphaproteobacteria</taxon>
        <taxon>Rhodospirillales</taxon>
        <taxon>Azospirillaceae</taxon>
        <taxon>Azospirillum</taxon>
    </lineage>
</organism>
<feature type="compositionally biased region" description="Basic and acidic residues" evidence="1">
    <location>
        <begin position="89"/>
        <end position="103"/>
    </location>
</feature>
<dbReference type="KEGG" id="azz:DEW08_00085"/>
<evidence type="ECO:0000313" key="3">
    <source>
        <dbReference type="Proteomes" id="UP000245629"/>
    </source>
</evidence>
<dbReference type="OrthoDB" id="7355557at2"/>
<reference evidence="3" key="1">
    <citation type="submission" date="2018-05" db="EMBL/GenBank/DDBJ databases">
        <title>Azospirillum thermophila sp. nov., a novel isolated from hot spring.</title>
        <authorList>
            <person name="Zhao Z."/>
        </authorList>
    </citation>
    <scope>NUCLEOTIDE SEQUENCE [LARGE SCALE GENOMIC DNA]</scope>
    <source>
        <strain evidence="3">CFH 70021</strain>
    </source>
</reference>
<dbReference type="RefSeq" id="WP_109323492.1">
    <property type="nucleotide sequence ID" value="NZ_CP029352.1"/>
</dbReference>
<gene>
    <name evidence="2" type="ORF">DEW08_00085</name>
</gene>
<evidence type="ECO:0000256" key="1">
    <source>
        <dbReference type="SAM" id="MobiDB-lite"/>
    </source>
</evidence>
<sequence length="149" mass="15284">MSSSYVDGKVREAIQAAKGSRAAAQKILMGWAVEDPDLLRGIAQPFLKAIAAAAIERAGRPAARAPSDRPAARPAAGGGAGRASGLSREALESLLDRMGRDPDEASPAAGRAPDPRPRPAAVSAPPPDGVSHEKSMMAIAKAFAAKKVR</sequence>
<name>A0A2S2CJY9_9PROT</name>
<evidence type="ECO:0000313" key="2">
    <source>
        <dbReference type="EMBL" id="AWK84801.1"/>
    </source>
</evidence>
<feature type="region of interest" description="Disordered" evidence="1">
    <location>
        <begin position="57"/>
        <end position="135"/>
    </location>
</feature>
<accession>A0A2S2CJY9</accession>
<dbReference type="AlphaFoldDB" id="A0A2S2CJY9"/>
<protein>
    <submittedName>
        <fullName evidence="2">Uncharacterized protein</fullName>
    </submittedName>
</protein>
<keyword evidence="3" id="KW-1185">Reference proteome</keyword>
<dbReference type="Proteomes" id="UP000245629">
    <property type="component" value="Chromosome 1"/>
</dbReference>
<proteinExistence type="predicted"/>